<evidence type="ECO:0000313" key="1">
    <source>
        <dbReference type="EMBL" id="JAH61031.1"/>
    </source>
</evidence>
<proteinExistence type="predicted"/>
<reference evidence="1" key="2">
    <citation type="journal article" date="2015" name="Fish Shellfish Immunol.">
        <title>Early steps in the European eel (Anguilla anguilla)-Vibrio vulnificus interaction in the gills: Role of the RtxA13 toxin.</title>
        <authorList>
            <person name="Callol A."/>
            <person name="Pajuelo D."/>
            <person name="Ebbesson L."/>
            <person name="Teles M."/>
            <person name="MacKenzie S."/>
            <person name="Amaro C."/>
        </authorList>
    </citation>
    <scope>NUCLEOTIDE SEQUENCE</scope>
</reference>
<dbReference type="EMBL" id="GBXM01047546">
    <property type="protein sequence ID" value="JAH61031.1"/>
    <property type="molecule type" value="Transcribed_RNA"/>
</dbReference>
<sequence length="52" mass="5919">MVRTKRNDGDQSWGLSGMVTDEDLDCGHRWKCTILGGRLLRVTIDEVLDPRC</sequence>
<accession>A0A0E9U5D5</accession>
<organism evidence="1">
    <name type="scientific">Anguilla anguilla</name>
    <name type="common">European freshwater eel</name>
    <name type="synonym">Muraena anguilla</name>
    <dbReference type="NCBI Taxonomy" id="7936"/>
    <lineage>
        <taxon>Eukaryota</taxon>
        <taxon>Metazoa</taxon>
        <taxon>Chordata</taxon>
        <taxon>Craniata</taxon>
        <taxon>Vertebrata</taxon>
        <taxon>Euteleostomi</taxon>
        <taxon>Actinopterygii</taxon>
        <taxon>Neopterygii</taxon>
        <taxon>Teleostei</taxon>
        <taxon>Anguilliformes</taxon>
        <taxon>Anguillidae</taxon>
        <taxon>Anguilla</taxon>
    </lineage>
</organism>
<dbReference type="AlphaFoldDB" id="A0A0E9U5D5"/>
<name>A0A0E9U5D5_ANGAN</name>
<reference evidence="1" key="1">
    <citation type="submission" date="2014-11" db="EMBL/GenBank/DDBJ databases">
        <authorList>
            <person name="Amaro Gonzalez C."/>
        </authorList>
    </citation>
    <scope>NUCLEOTIDE SEQUENCE</scope>
</reference>
<protein>
    <submittedName>
        <fullName evidence="1">Uncharacterized protein</fullName>
    </submittedName>
</protein>